<evidence type="ECO:0000313" key="3">
    <source>
        <dbReference type="EMBL" id="KAJ8958396.1"/>
    </source>
</evidence>
<dbReference type="Proteomes" id="UP001162162">
    <property type="component" value="Unassembled WGS sequence"/>
</dbReference>
<dbReference type="Pfam" id="PF03015">
    <property type="entry name" value="Sterile"/>
    <property type="match status" value="1"/>
</dbReference>
<proteinExistence type="predicted"/>
<keyword evidence="1" id="KW-1133">Transmembrane helix</keyword>
<feature type="domain" description="Fatty acyl-CoA reductase C-terminal" evidence="2">
    <location>
        <begin position="55"/>
        <end position="149"/>
    </location>
</feature>
<sequence>MSTESDRLKVSVFNGSSNKLQYVTMGGLVDLGKKLCWDTPLNDTLWYRTAQVFFYQFLPALLVDGLLLVLGRKPMLVKVIRRIFIANCAMQYFLLNEWVFNNSKLLALENLLLPEDKQSFSYQKDHELTQPMAFFTAGLMGARRYLLNEPDSTMAQAKVHSRSI</sequence>
<name>A0AAV8Z4T4_9CUCU</name>
<dbReference type="EMBL" id="JAPWTK010000017">
    <property type="protein sequence ID" value="KAJ8958396.1"/>
    <property type="molecule type" value="Genomic_DNA"/>
</dbReference>
<protein>
    <recommendedName>
        <fullName evidence="2">Fatty acyl-CoA reductase C-terminal domain-containing protein</fullName>
    </recommendedName>
</protein>
<gene>
    <name evidence="3" type="ORF">NQ318_002178</name>
</gene>
<keyword evidence="1" id="KW-0812">Transmembrane</keyword>
<comment type="caution">
    <text evidence="3">The sequence shown here is derived from an EMBL/GenBank/DDBJ whole genome shotgun (WGS) entry which is preliminary data.</text>
</comment>
<evidence type="ECO:0000256" key="1">
    <source>
        <dbReference type="SAM" id="Phobius"/>
    </source>
</evidence>
<evidence type="ECO:0000259" key="2">
    <source>
        <dbReference type="Pfam" id="PF03015"/>
    </source>
</evidence>
<evidence type="ECO:0000313" key="4">
    <source>
        <dbReference type="Proteomes" id="UP001162162"/>
    </source>
</evidence>
<organism evidence="3 4">
    <name type="scientific">Aromia moschata</name>
    <dbReference type="NCBI Taxonomy" id="1265417"/>
    <lineage>
        <taxon>Eukaryota</taxon>
        <taxon>Metazoa</taxon>
        <taxon>Ecdysozoa</taxon>
        <taxon>Arthropoda</taxon>
        <taxon>Hexapoda</taxon>
        <taxon>Insecta</taxon>
        <taxon>Pterygota</taxon>
        <taxon>Neoptera</taxon>
        <taxon>Endopterygota</taxon>
        <taxon>Coleoptera</taxon>
        <taxon>Polyphaga</taxon>
        <taxon>Cucujiformia</taxon>
        <taxon>Chrysomeloidea</taxon>
        <taxon>Cerambycidae</taxon>
        <taxon>Cerambycinae</taxon>
        <taxon>Callichromatini</taxon>
        <taxon>Aromia</taxon>
    </lineage>
</organism>
<keyword evidence="4" id="KW-1185">Reference proteome</keyword>
<dbReference type="InterPro" id="IPR033640">
    <property type="entry name" value="FAR_C"/>
</dbReference>
<accession>A0AAV8Z4T4</accession>
<reference evidence="3" key="1">
    <citation type="journal article" date="2023" name="Insect Mol. Biol.">
        <title>Genome sequencing provides insights into the evolution of gene families encoding plant cell wall-degrading enzymes in longhorned beetles.</title>
        <authorList>
            <person name="Shin N.R."/>
            <person name="Okamura Y."/>
            <person name="Kirsch R."/>
            <person name="Pauchet Y."/>
        </authorList>
    </citation>
    <scope>NUCLEOTIDE SEQUENCE</scope>
    <source>
        <strain evidence="3">AMC_N1</strain>
    </source>
</reference>
<keyword evidence="1" id="KW-0472">Membrane</keyword>
<feature type="transmembrane region" description="Helical" evidence="1">
    <location>
        <begin position="52"/>
        <end position="71"/>
    </location>
</feature>
<dbReference type="AlphaFoldDB" id="A0AAV8Z4T4"/>
<dbReference type="CDD" id="cd09071">
    <property type="entry name" value="FAR_C"/>
    <property type="match status" value="1"/>
</dbReference>